<evidence type="ECO:0000259" key="5">
    <source>
        <dbReference type="Pfam" id="PF22939"/>
    </source>
</evidence>
<dbReference type="Proteomes" id="UP000219286">
    <property type="component" value="Unassembled WGS sequence"/>
</dbReference>
<feature type="compositionally biased region" description="Acidic residues" evidence="4">
    <location>
        <begin position="595"/>
        <end position="608"/>
    </location>
</feature>
<dbReference type="Gene3D" id="3.40.50.300">
    <property type="entry name" value="P-loop containing nucleotide triphosphate hydrolases"/>
    <property type="match status" value="1"/>
</dbReference>
<evidence type="ECO:0008006" key="9">
    <source>
        <dbReference type="Google" id="ProtNLM"/>
    </source>
</evidence>
<evidence type="ECO:0000259" key="6">
    <source>
        <dbReference type="Pfam" id="PF24883"/>
    </source>
</evidence>
<feature type="repeat" description="ANK" evidence="3">
    <location>
        <begin position="726"/>
        <end position="758"/>
    </location>
</feature>
<comment type="caution">
    <text evidence="7">The sequence shown here is derived from an EMBL/GenBank/DDBJ whole genome shotgun (WGS) entry which is preliminary data.</text>
</comment>
<gene>
    <name evidence="7" type="ORF">A9Z42_0041760</name>
</gene>
<feature type="domain" description="GPI inositol-deacylase winged helix" evidence="5">
    <location>
        <begin position="364"/>
        <end position="459"/>
    </location>
</feature>
<dbReference type="InterPro" id="IPR054471">
    <property type="entry name" value="GPIID_WHD"/>
</dbReference>
<feature type="region of interest" description="Disordered" evidence="4">
    <location>
        <begin position="566"/>
        <end position="623"/>
    </location>
</feature>
<accession>A0A2H2ZSM3</accession>
<name>A0A2H2ZSM3_TRIPA</name>
<keyword evidence="8" id="KW-1185">Reference proteome</keyword>
<evidence type="ECO:0000256" key="4">
    <source>
        <dbReference type="SAM" id="MobiDB-lite"/>
    </source>
</evidence>
<dbReference type="Pfam" id="PF12796">
    <property type="entry name" value="Ank_2"/>
    <property type="match status" value="2"/>
</dbReference>
<evidence type="ECO:0000256" key="2">
    <source>
        <dbReference type="ARBA" id="ARBA00023043"/>
    </source>
</evidence>
<dbReference type="InterPro" id="IPR056884">
    <property type="entry name" value="NPHP3-like_N"/>
</dbReference>
<proteinExistence type="predicted"/>
<feature type="repeat" description="ANK" evidence="3">
    <location>
        <begin position="858"/>
        <end position="890"/>
    </location>
</feature>
<dbReference type="OrthoDB" id="539213at2759"/>
<feature type="domain" description="Nephrocystin 3-like N-terminal" evidence="6">
    <location>
        <begin position="60"/>
        <end position="212"/>
    </location>
</feature>
<dbReference type="EMBL" id="LFMI01000430">
    <property type="protein sequence ID" value="OTA03675.1"/>
    <property type="molecule type" value="Genomic_DNA"/>
</dbReference>
<dbReference type="InterPro" id="IPR027417">
    <property type="entry name" value="P-loop_NTPase"/>
</dbReference>
<dbReference type="InterPro" id="IPR036770">
    <property type="entry name" value="Ankyrin_rpt-contain_sf"/>
</dbReference>
<dbReference type="PROSITE" id="PS50297">
    <property type="entry name" value="ANK_REP_REGION"/>
    <property type="match status" value="4"/>
</dbReference>
<keyword evidence="1" id="KW-0677">Repeat</keyword>
<dbReference type="PANTHER" id="PTHR24198">
    <property type="entry name" value="ANKYRIN REPEAT AND PROTEIN KINASE DOMAIN-CONTAINING PROTEIN"/>
    <property type="match status" value="1"/>
</dbReference>
<protein>
    <recommendedName>
        <fullName evidence="9">NACHT domain-containing protein</fullName>
    </recommendedName>
</protein>
<dbReference type="Pfam" id="PF24883">
    <property type="entry name" value="NPHP3_N"/>
    <property type="match status" value="1"/>
</dbReference>
<evidence type="ECO:0000256" key="3">
    <source>
        <dbReference type="PROSITE-ProRule" id="PRU00023"/>
    </source>
</evidence>
<feature type="repeat" description="ANK" evidence="3">
    <location>
        <begin position="759"/>
        <end position="791"/>
    </location>
</feature>
<dbReference type="PRINTS" id="PR01415">
    <property type="entry name" value="ANKYRIN"/>
</dbReference>
<evidence type="ECO:0000256" key="1">
    <source>
        <dbReference type="ARBA" id="ARBA00022737"/>
    </source>
</evidence>
<evidence type="ECO:0000313" key="8">
    <source>
        <dbReference type="Proteomes" id="UP000219286"/>
    </source>
</evidence>
<organism evidence="7 8">
    <name type="scientific">Trichoderma parareesei</name>
    <name type="common">Filamentous fungus</name>
    <dbReference type="NCBI Taxonomy" id="858221"/>
    <lineage>
        <taxon>Eukaryota</taxon>
        <taxon>Fungi</taxon>
        <taxon>Dikarya</taxon>
        <taxon>Ascomycota</taxon>
        <taxon>Pezizomycotina</taxon>
        <taxon>Sordariomycetes</taxon>
        <taxon>Hypocreomycetidae</taxon>
        <taxon>Hypocreales</taxon>
        <taxon>Hypocreaceae</taxon>
        <taxon>Trichoderma</taxon>
    </lineage>
</organism>
<dbReference type="PROSITE" id="PS50088">
    <property type="entry name" value="ANK_REPEAT"/>
    <property type="match status" value="4"/>
</dbReference>
<dbReference type="InterPro" id="IPR002110">
    <property type="entry name" value="Ankyrin_rpt"/>
</dbReference>
<dbReference type="Gene3D" id="1.25.40.20">
    <property type="entry name" value="Ankyrin repeat-containing domain"/>
    <property type="match status" value="3"/>
</dbReference>
<dbReference type="Pfam" id="PF22939">
    <property type="entry name" value="WHD_GPIID"/>
    <property type="match status" value="1"/>
</dbReference>
<evidence type="ECO:0000313" key="7">
    <source>
        <dbReference type="EMBL" id="OTA03675.1"/>
    </source>
</evidence>
<sequence length="1273" mass="141279">MKDETRHKELMASLQVLMKVVTSTANMSVDDNRARIRGWLTLVSTEDAYEEAKRLRHQSTCDWVFDLEAFHEWTIWEGKTSKLFWLHGPAGFGKTILCSRVIDYMENQNNSDARVLFFFCSGEDHERTHPFAILKSWIGQLLIRDDAAVEVAMKDDQLQQKISEGIPVSDADQDCLWSLFRKLINEVLHCTLVIDGYDECTEASTTTSKYHTQQSCRTQFLQDLVRVIEGTGTHVLLVSRHQQDIREVVMGRCGDEQLLRVIEHPITKADTTKDVSSFSEKLFAKKLSKIGAQKRSDIAGRAVEKSEGMFLWIALLDKRLHAGATKKQVDKLLLDTPSEIDEAYQRELERILDPRGDRDLAMRAVVILKLVLFAARPLTVREMAEALAVYFNEESAEYPHDDLPDPFTEESVDGEYVGSYILKPCGSLIELRREHANIALASQTIHFVHFSVKEFLLRKPLYMSGPDQRLCFSEESTEHDWMAGICLQYMCYDEFDDESNKPIQSAEAFICTYPFFSYTATSWPGHFRRSKSGNTRPDTPNLVWKLFNKENWKIWATLFESISQDSSRDPNALQRPAWVKSPDRADSGYGSLEADQSEESGMEEDESGQESGNESLEAPTPVAERKISPSPVYYATILGLTDIVERLIESGHDCNTIGGEFGTPLQAAVVNEQRATIEVLLKHKADPSQKGGTYGTPLIAAVILGSGDIFDGLLVNCKNLDAADESGKTALHHACGLGAIDMVIKLVHAGASLSLISKSGRTPLVRALAQGHLEVVQHLLDKGADANEKIRGRQAPLLLAIEMKNEEITKLLLNHNADPHCQTPWGMTALHAACYVGSAPLAQLLLDRGAAVDATDEDGWTPLHYAASFDSKECAKLMLDARASILAETDDGSTPFAIAVRQGATSVLEVLNSHEDMSASGGTSSWPVRVAIALKEGYVDLLSSLLKDSSWSSISAEMARDILTFLLKTEQEAIYLVLGANISGPDERGDSSSGICDCPTWSNEEEDMLRDRHWGSKIQKAMILNPDLRYITGSRTVVADAMLPVALANRSHDVVKLLLERGANAYRQLRPGSTPYSPFQLAVNQDSRELVSLVLTGSRHPAPEGVLLAAVEACAQNGMAFDDMTKLLISHGALDNSPYTANSNGIDDDQDFDWWTHTLVGEWIGSYDYGSDANKETTAFQIETVHMESPSASKNVVILFSGSGEDTVAKFIIRGQVTSGTTLRFVKLYPEFGWAYEGSIEVAEEGCRMNGQWDKKFRKGHGGNFVLEKKRLH</sequence>
<feature type="repeat" description="ANK" evidence="3">
    <location>
        <begin position="825"/>
        <end position="857"/>
    </location>
</feature>
<reference evidence="7 8" key="1">
    <citation type="journal article" date="2015" name="Genome Announc.">
        <title>Genome sequence and annotation of Trichoderma parareesei, the ancestor of the cellulase producer Trichoderma reesei.</title>
        <authorList>
            <person name="Yang D."/>
            <person name="Pomraning K."/>
            <person name="Kopchinskiy A."/>
            <person name="Karimi Aghcheh R."/>
            <person name="Atanasova L."/>
            <person name="Chenthamara K."/>
            <person name="Baker S.E."/>
            <person name="Zhang R."/>
            <person name="Shen Q."/>
            <person name="Freitag M."/>
            <person name="Kubicek C.P."/>
            <person name="Druzhinina I.S."/>
        </authorList>
    </citation>
    <scope>NUCLEOTIDE SEQUENCE [LARGE SCALE GENOMIC DNA]</scope>
    <source>
        <strain evidence="7 8">CBS 125925</strain>
    </source>
</reference>
<dbReference type="SUPFAM" id="SSF48403">
    <property type="entry name" value="Ankyrin repeat"/>
    <property type="match status" value="2"/>
</dbReference>
<dbReference type="SUPFAM" id="SSF52540">
    <property type="entry name" value="P-loop containing nucleoside triphosphate hydrolases"/>
    <property type="match status" value="1"/>
</dbReference>
<keyword evidence="2 3" id="KW-0040">ANK repeat</keyword>
<dbReference type="SMART" id="SM00248">
    <property type="entry name" value="ANK"/>
    <property type="match status" value="9"/>
</dbReference>
<dbReference type="AlphaFoldDB" id="A0A2H2ZSM3"/>
<dbReference type="PANTHER" id="PTHR24198:SF165">
    <property type="entry name" value="ANKYRIN REPEAT-CONTAINING PROTEIN-RELATED"/>
    <property type="match status" value="1"/>
</dbReference>